<dbReference type="InterPro" id="IPR004107">
    <property type="entry name" value="Integrase_SAM-like_N"/>
</dbReference>
<evidence type="ECO:0000259" key="4">
    <source>
        <dbReference type="PROSITE" id="PS51900"/>
    </source>
</evidence>
<dbReference type="PROSITE" id="PS51900">
    <property type="entry name" value="CB"/>
    <property type="match status" value="1"/>
</dbReference>
<proteinExistence type="inferred from homology"/>
<accession>A0ABR7GLZ4</accession>
<dbReference type="Pfam" id="PF02899">
    <property type="entry name" value="Phage_int_SAM_1"/>
    <property type="match status" value="1"/>
</dbReference>
<feature type="domain" description="Core-binding (CB)" evidence="4">
    <location>
        <begin position="10"/>
        <end position="89"/>
    </location>
</feature>
<evidence type="ECO:0000256" key="1">
    <source>
        <dbReference type="ARBA" id="ARBA00008857"/>
    </source>
</evidence>
<evidence type="ECO:0000313" key="5">
    <source>
        <dbReference type="EMBL" id="MBC5695296.1"/>
    </source>
</evidence>
<evidence type="ECO:0000256" key="3">
    <source>
        <dbReference type="PROSITE-ProRule" id="PRU01248"/>
    </source>
</evidence>
<dbReference type="EMBL" id="JACOPK010000004">
    <property type="protein sequence ID" value="MBC5695296.1"/>
    <property type="molecule type" value="Genomic_DNA"/>
</dbReference>
<dbReference type="InterPro" id="IPR044068">
    <property type="entry name" value="CB"/>
</dbReference>
<reference evidence="5 6" key="1">
    <citation type="submission" date="2020-08" db="EMBL/GenBank/DDBJ databases">
        <title>Genome public.</title>
        <authorList>
            <person name="Liu C."/>
            <person name="Sun Q."/>
        </authorList>
    </citation>
    <scope>NUCLEOTIDE SEQUENCE [LARGE SCALE GENOMIC DNA]</scope>
    <source>
        <strain evidence="5 6">M2</strain>
    </source>
</reference>
<comment type="similarity">
    <text evidence="1">Belongs to the 'phage' integrase family.</text>
</comment>
<dbReference type="RefSeq" id="WP_186969582.1">
    <property type="nucleotide sequence ID" value="NZ_JACOPK010000004.1"/>
</dbReference>
<dbReference type="InterPro" id="IPR010998">
    <property type="entry name" value="Integrase_recombinase_N"/>
</dbReference>
<dbReference type="Gene3D" id="1.10.150.130">
    <property type="match status" value="1"/>
</dbReference>
<protein>
    <submittedName>
        <fullName evidence="5">Site-specific integrase</fullName>
    </submittedName>
</protein>
<dbReference type="Proteomes" id="UP000641741">
    <property type="component" value="Unassembled WGS sequence"/>
</dbReference>
<comment type="caution">
    <text evidence="5">The sequence shown here is derived from an EMBL/GenBank/DDBJ whole genome shotgun (WGS) entry which is preliminary data.</text>
</comment>
<dbReference type="SUPFAM" id="SSF56349">
    <property type="entry name" value="DNA breaking-rejoining enzymes"/>
    <property type="match status" value="1"/>
</dbReference>
<dbReference type="InterPro" id="IPR011010">
    <property type="entry name" value="DNA_brk_join_enz"/>
</dbReference>
<name>A0ABR7GLZ4_9FIRM</name>
<gene>
    <name evidence="5" type="ORF">H8S02_04970</name>
</gene>
<evidence type="ECO:0000313" key="6">
    <source>
        <dbReference type="Proteomes" id="UP000641741"/>
    </source>
</evidence>
<keyword evidence="6" id="KW-1185">Reference proteome</keyword>
<evidence type="ECO:0000256" key="2">
    <source>
        <dbReference type="ARBA" id="ARBA00023125"/>
    </source>
</evidence>
<organism evidence="5 6">
    <name type="scientific">Agathobaculum hominis</name>
    <dbReference type="NCBI Taxonomy" id="2763014"/>
    <lineage>
        <taxon>Bacteria</taxon>
        <taxon>Bacillati</taxon>
        <taxon>Bacillota</taxon>
        <taxon>Clostridia</taxon>
        <taxon>Eubacteriales</taxon>
        <taxon>Butyricicoccaceae</taxon>
        <taxon>Agathobaculum</taxon>
    </lineage>
</organism>
<sequence length="262" mass="29260">MTAVSEDVILLDDTLTETFLTDLQSRGRTEETLKCYRNSLGKLCGFLPGRRLSHDAMRRWPEALREQGYCPSTINSAVSAANSLLAFCGRRGWQVMPAPLPETEQPELTREEYLRLLQTARILEKERAYLLVKLLGTTGLPVHLLDAVTVSAAQAGGLPEYDMQLCGCLKEELLDFAGREGILSGPIFITRRGTPVGRTTVTALIQSLAHDAQVEAGKCTPRCLRKLYLQTQERILHNISTLAREEYEKLLRSEQEKAGWNA</sequence>
<keyword evidence="2 3" id="KW-0238">DNA-binding</keyword>